<dbReference type="PANTHER" id="PTHR21310">
    <property type="entry name" value="AMINOGLYCOSIDE PHOSPHOTRANSFERASE-RELATED-RELATED"/>
    <property type="match status" value="1"/>
</dbReference>
<dbReference type="CDD" id="cd05155">
    <property type="entry name" value="APH_ChoK_like_1"/>
    <property type="match status" value="1"/>
</dbReference>
<name>A0ABP8Z348_9MICO</name>
<evidence type="ECO:0000313" key="3">
    <source>
        <dbReference type="Proteomes" id="UP001500121"/>
    </source>
</evidence>
<dbReference type="Gene3D" id="3.30.200.20">
    <property type="entry name" value="Phosphorylase Kinase, domain 1"/>
    <property type="match status" value="1"/>
</dbReference>
<protein>
    <submittedName>
        <fullName evidence="2">Aminoglycoside phosphotransferase family protein</fullName>
    </submittedName>
</protein>
<feature type="domain" description="Aminoglycoside phosphotransferase" evidence="1">
    <location>
        <begin position="26"/>
        <end position="255"/>
    </location>
</feature>
<keyword evidence="3" id="KW-1185">Reference proteome</keyword>
<reference evidence="3" key="1">
    <citation type="journal article" date="2019" name="Int. J. Syst. Evol. Microbiol.">
        <title>The Global Catalogue of Microorganisms (GCM) 10K type strain sequencing project: providing services to taxonomists for standard genome sequencing and annotation.</title>
        <authorList>
            <consortium name="The Broad Institute Genomics Platform"/>
            <consortium name="The Broad Institute Genome Sequencing Center for Infectious Disease"/>
            <person name="Wu L."/>
            <person name="Ma J."/>
        </authorList>
    </citation>
    <scope>NUCLEOTIDE SEQUENCE [LARGE SCALE GENOMIC DNA]</scope>
    <source>
        <strain evidence="3">JCM 19015</strain>
    </source>
</reference>
<dbReference type="PANTHER" id="PTHR21310:SF42">
    <property type="entry name" value="BIFUNCTIONAL AAC_APH"/>
    <property type="match status" value="1"/>
</dbReference>
<organism evidence="2 3">
    <name type="scientific">Amnibacterium soli</name>
    <dbReference type="NCBI Taxonomy" id="1282736"/>
    <lineage>
        <taxon>Bacteria</taxon>
        <taxon>Bacillati</taxon>
        <taxon>Actinomycetota</taxon>
        <taxon>Actinomycetes</taxon>
        <taxon>Micrococcales</taxon>
        <taxon>Microbacteriaceae</taxon>
        <taxon>Amnibacterium</taxon>
    </lineage>
</organism>
<dbReference type="EMBL" id="BAABLP010000002">
    <property type="protein sequence ID" value="GAA4745144.1"/>
    <property type="molecule type" value="Genomic_DNA"/>
</dbReference>
<sequence>MVIDEDLVRALVAEVLPRWAHLPVRQVLPGGHDNRTFRLGDELAVRLPSAERYTAAVEREQRWLPVLAAALPLPIPEPVALGRPAADFPWPWSVNRWIAGETAITAAVPDPSRFATDVAGFLTALHAVDTTDAPPAGEHNFHRGGDLVVYRDEADAVLATLPDGGLVAWAGGVLDRALGSSWDRPAVWVHGDVAVGNLLVRDGRLAAVIDFGGCAVGDPASDLVLAWTFLDHGAAEAFREAVRLDQATWDRAAGWALWKALITLDDPGSRRTIARLREDLP</sequence>
<evidence type="ECO:0000313" key="2">
    <source>
        <dbReference type="EMBL" id="GAA4745144.1"/>
    </source>
</evidence>
<dbReference type="InterPro" id="IPR011009">
    <property type="entry name" value="Kinase-like_dom_sf"/>
</dbReference>
<accession>A0ABP8Z348</accession>
<proteinExistence type="predicted"/>
<dbReference type="RefSeq" id="WP_345480562.1">
    <property type="nucleotide sequence ID" value="NZ_BAABLP010000002.1"/>
</dbReference>
<dbReference type="Proteomes" id="UP001500121">
    <property type="component" value="Unassembled WGS sequence"/>
</dbReference>
<gene>
    <name evidence="2" type="ORF">GCM10025783_16140</name>
</gene>
<dbReference type="SUPFAM" id="SSF56112">
    <property type="entry name" value="Protein kinase-like (PK-like)"/>
    <property type="match status" value="1"/>
</dbReference>
<evidence type="ECO:0000259" key="1">
    <source>
        <dbReference type="Pfam" id="PF01636"/>
    </source>
</evidence>
<dbReference type="InterPro" id="IPR002575">
    <property type="entry name" value="Aminoglycoside_PTrfase"/>
</dbReference>
<dbReference type="InterPro" id="IPR051678">
    <property type="entry name" value="AGP_Transferase"/>
</dbReference>
<dbReference type="Pfam" id="PF01636">
    <property type="entry name" value="APH"/>
    <property type="match status" value="1"/>
</dbReference>
<dbReference type="Gene3D" id="3.90.1200.10">
    <property type="match status" value="1"/>
</dbReference>
<comment type="caution">
    <text evidence="2">The sequence shown here is derived from an EMBL/GenBank/DDBJ whole genome shotgun (WGS) entry which is preliminary data.</text>
</comment>